<accession>A0A932CN95</accession>
<dbReference type="PANTHER" id="PTHR43155:SF2">
    <property type="entry name" value="CYCLIC DI-GMP PHOSPHODIESTERASE PA4108"/>
    <property type="match status" value="1"/>
</dbReference>
<dbReference type="Gene3D" id="1.10.3210.10">
    <property type="entry name" value="Hypothetical protein af1432"/>
    <property type="match status" value="1"/>
</dbReference>
<dbReference type="InterPro" id="IPR003607">
    <property type="entry name" value="HD/PDEase_dom"/>
</dbReference>
<evidence type="ECO:0000259" key="1">
    <source>
        <dbReference type="PROSITE" id="PS51832"/>
    </source>
</evidence>
<reference evidence="2" key="1">
    <citation type="submission" date="2020-07" db="EMBL/GenBank/DDBJ databases">
        <title>Huge and variable diversity of episymbiotic CPR bacteria and DPANN archaea in groundwater ecosystems.</title>
        <authorList>
            <person name="He C.Y."/>
            <person name="Keren R."/>
            <person name="Whittaker M."/>
            <person name="Farag I.F."/>
            <person name="Doudna J."/>
            <person name="Cate J.H.D."/>
            <person name="Banfield J.F."/>
        </authorList>
    </citation>
    <scope>NUCLEOTIDE SEQUENCE</scope>
    <source>
        <strain evidence="2">NC_groundwater_672_Ag_B-0.1um_62_36</strain>
    </source>
</reference>
<dbReference type="Pfam" id="PF13487">
    <property type="entry name" value="HD_5"/>
    <property type="match status" value="1"/>
</dbReference>
<dbReference type="AlphaFoldDB" id="A0A932CN95"/>
<name>A0A932CN95_UNCTE</name>
<dbReference type="PANTHER" id="PTHR43155">
    <property type="entry name" value="CYCLIC DI-GMP PHOSPHODIESTERASE PA4108-RELATED"/>
    <property type="match status" value="1"/>
</dbReference>
<proteinExistence type="predicted"/>
<protein>
    <submittedName>
        <fullName evidence="2">HD domain-containing protein</fullName>
    </submittedName>
</protein>
<organism evidence="2 3">
    <name type="scientific">Tectimicrobiota bacterium</name>
    <dbReference type="NCBI Taxonomy" id="2528274"/>
    <lineage>
        <taxon>Bacteria</taxon>
        <taxon>Pseudomonadati</taxon>
        <taxon>Nitrospinota/Tectimicrobiota group</taxon>
        <taxon>Candidatus Tectimicrobiota</taxon>
    </lineage>
</organism>
<dbReference type="Proteomes" id="UP000769766">
    <property type="component" value="Unassembled WGS sequence"/>
</dbReference>
<evidence type="ECO:0000313" key="3">
    <source>
        <dbReference type="Proteomes" id="UP000769766"/>
    </source>
</evidence>
<gene>
    <name evidence="2" type="ORF">HYY20_05200</name>
</gene>
<dbReference type="CDD" id="cd00077">
    <property type="entry name" value="HDc"/>
    <property type="match status" value="1"/>
</dbReference>
<sequence>MTNVFVFTLKVGRGLKYEGHQLEELGLAALLHDIGYGRIPPEIRQACRPLTPEEMHEIQAHPAYGHEILLTSLGEAHKQLAEIVLQTHERENGQGYPHGLKGREIHEYAKIIGISDVFEALTHSRPHRKRLLPYEAVKEILSSQRHLFPSNIFKILIQEMSVFPIYSYVRLNSGAIGRVIATEANQPLRPTVEILCDSEGKRVEGGKIIRLVETSLLHITGLVDEKEIAEG</sequence>
<dbReference type="InterPro" id="IPR037522">
    <property type="entry name" value="HD_GYP_dom"/>
</dbReference>
<feature type="domain" description="HD-GYP" evidence="1">
    <location>
        <begin position="1"/>
        <end position="172"/>
    </location>
</feature>
<evidence type="ECO:0000313" key="2">
    <source>
        <dbReference type="EMBL" id="MBI2876259.1"/>
    </source>
</evidence>
<dbReference type="PROSITE" id="PS51832">
    <property type="entry name" value="HD_GYP"/>
    <property type="match status" value="1"/>
</dbReference>
<comment type="caution">
    <text evidence="2">The sequence shown here is derived from an EMBL/GenBank/DDBJ whole genome shotgun (WGS) entry which is preliminary data.</text>
</comment>
<dbReference type="SUPFAM" id="SSF109604">
    <property type="entry name" value="HD-domain/PDEase-like"/>
    <property type="match status" value="1"/>
</dbReference>
<dbReference type="EMBL" id="JACPRF010000161">
    <property type="protein sequence ID" value="MBI2876259.1"/>
    <property type="molecule type" value="Genomic_DNA"/>
</dbReference>